<comment type="caution">
    <text evidence="10">The sequence shown here is derived from an EMBL/GenBank/DDBJ whole genome shotgun (WGS) entry which is preliminary data.</text>
</comment>
<evidence type="ECO:0000256" key="9">
    <source>
        <dbReference type="RuleBase" id="RU368032"/>
    </source>
</evidence>
<reference evidence="10 11" key="1">
    <citation type="submission" date="2017-06" db="EMBL/GenBank/DDBJ databases">
        <title>Draft genome sequence of a variant of Elsinoe murrayae.</title>
        <authorList>
            <person name="Cheng Q."/>
        </authorList>
    </citation>
    <scope>NUCLEOTIDE SEQUENCE [LARGE SCALE GENOMIC DNA]</scope>
    <source>
        <strain evidence="10 11">CQ-2017a</strain>
    </source>
</reference>
<keyword evidence="5 9" id="KW-0805">Transcription regulation</keyword>
<dbReference type="Pfam" id="PF06331">
    <property type="entry name" value="Tfb5"/>
    <property type="match status" value="1"/>
</dbReference>
<evidence type="ECO:0000256" key="7">
    <source>
        <dbReference type="ARBA" id="ARBA00023204"/>
    </source>
</evidence>
<comment type="similarity">
    <text evidence="3 9">Belongs to the TFB5 family.</text>
</comment>
<dbReference type="GO" id="GO:0006367">
    <property type="term" value="P:transcription initiation at RNA polymerase II promoter"/>
    <property type="evidence" value="ECO:0007669"/>
    <property type="project" value="UniProtKB-UniRule"/>
</dbReference>
<dbReference type="PANTHER" id="PTHR28580">
    <property type="entry name" value="GENERAL TRANSCRIPTION FACTOR IIH SUBUNIT 5"/>
    <property type="match status" value="1"/>
</dbReference>
<dbReference type="AlphaFoldDB" id="A0A2K1QVL7"/>
<evidence type="ECO:0000256" key="2">
    <source>
        <dbReference type="ARBA" id="ARBA00004123"/>
    </source>
</evidence>
<dbReference type="PANTHER" id="PTHR28580:SF1">
    <property type="entry name" value="GENERAL TRANSCRIPTION FACTOR IIH SUBUNIT 5"/>
    <property type="match status" value="1"/>
</dbReference>
<dbReference type="SMART" id="SM01395">
    <property type="entry name" value="Tbf5"/>
    <property type="match status" value="1"/>
</dbReference>
<evidence type="ECO:0000313" key="11">
    <source>
        <dbReference type="Proteomes" id="UP000243797"/>
    </source>
</evidence>
<comment type="function">
    <text evidence="1">Component of the general transcription and DNA repair factor IIH (TFIIH) core complex, which is involved in general and transcription-coupled nucleotide excision repair (NER) of damaged DNA and, when complexed to TFIIK, in RNA transcription by RNA polymerase II. In NER, TFIIH acts by opening DNA around the lesion to allow the excision of the damaged oligonucleotide and its replacement by a new DNA fragment. In transcription, TFIIH has an essential role in transcription initiation. When the pre-initiation complex (PIC) has been established, TFIIH is required for promoter opening and promoter escape. Phosphorylation of the C-terminal tail (CTD) of the largest subunit of RNA polymerase II by the kinase module TFIIK controls the initiation of transcription.</text>
</comment>
<keyword evidence="11" id="KW-1185">Reference proteome</keyword>
<accession>A0A2K1QVL7</accession>
<evidence type="ECO:0000256" key="4">
    <source>
        <dbReference type="ARBA" id="ARBA00022763"/>
    </source>
</evidence>
<organism evidence="10 11">
    <name type="scientific">Sphaceloma murrayae</name>
    <dbReference type="NCBI Taxonomy" id="2082308"/>
    <lineage>
        <taxon>Eukaryota</taxon>
        <taxon>Fungi</taxon>
        <taxon>Dikarya</taxon>
        <taxon>Ascomycota</taxon>
        <taxon>Pezizomycotina</taxon>
        <taxon>Dothideomycetes</taxon>
        <taxon>Dothideomycetidae</taxon>
        <taxon>Myriangiales</taxon>
        <taxon>Elsinoaceae</taxon>
        <taxon>Sphaceloma</taxon>
    </lineage>
</organism>
<evidence type="ECO:0000256" key="8">
    <source>
        <dbReference type="ARBA" id="ARBA00023242"/>
    </source>
</evidence>
<dbReference type="FunFam" id="3.30.70.1220:FF:000002">
    <property type="entry name" value="RNA polymerase II transcription factor B subunit 5"/>
    <property type="match status" value="1"/>
</dbReference>
<dbReference type="GO" id="GO:0006294">
    <property type="term" value="P:nucleotide-excision repair, preincision complex assembly"/>
    <property type="evidence" value="ECO:0007669"/>
    <property type="project" value="TreeGrafter"/>
</dbReference>
<dbReference type="InterPro" id="IPR035935">
    <property type="entry name" value="TFB5-like_sf"/>
</dbReference>
<dbReference type="GO" id="GO:0000439">
    <property type="term" value="C:transcription factor TFIIH core complex"/>
    <property type="evidence" value="ECO:0007669"/>
    <property type="project" value="UniProtKB-UniRule"/>
</dbReference>
<sequence length="72" mass="8033">MPRATPGVLVQCDASIKAIIVKIDSENNNDFIVEDIDDETVLVKSGKHEELKHKLKLALQDTVREAEESESE</sequence>
<evidence type="ECO:0000313" key="10">
    <source>
        <dbReference type="EMBL" id="PNS19092.1"/>
    </source>
</evidence>
<evidence type="ECO:0000256" key="3">
    <source>
        <dbReference type="ARBA" id="ARBA00007470"/>
    </source>
</evidence>
<keyword evidence="8 9" id="KW-0539">Nucleus</keyword>
<evidence type="ECO:0000256" key="1">
    <source>
        <dbReference type="ARBA" id="ARBA00002817"/>
    </source>
</evidence>
<comment type="function">
    <text evidence="9">In NER, TFIIH acts by opening DNA around the lesion to allow the excision of the damaged oligonucleotide and its replacement by a new DNA fragment. In transcription, TFIIH has an essential role in transcription initiation. When the pre-initiation complex (PIC) has been established, TFIIH is required for promoter opening and promoter escape.</text>
</comment>
<dbReference type="STRING" id="2082308.A0A2K1QVL7"/>
<evidence type="ECO:0000256" key="6">
    <source>
        <dbReference type="ARBA" id="ARBA00023163"/>
    </source>
</evidence>
<protein>
    <recommendedName>
        <fullName evidence="9">General transcription and DNA repair factor IIH subunit TFB5</fullName>
    </recommendedName>
</protein>
<dbReference type="InterPro" id="IPR009400">
    <property type="entry name" value="TFIIH_TTDA/Tfb5"/>
</dbReference>
<keyword evidence="4 9" id="KW-0227">DNA damage</keyword>
<comment type="subcellular location">
    <subcellularLocation>
        <location evidence="2 9">Nucleus</location>
    </subcellularLocation>
</comment>
<dbReference type="FunCoup" id="A0A2K1QVL7">
    <property type="interactions" value="138"/>
</dbReference>
<proteinExistence type="inferred from homology"/>
<name>A0A2K1QVL7_9PEZI</name>
<dbReference type="SUPFAM" id="SSF142897">
    <property type="entry name" value="TFB5-like"/>
    <property type="match status" value="1"/>
</dbReference>
<evidence type="ECO:0000256" key="5">
    <source>
        <dbReference type="ARBA" id="ARBA00023015"/>
    </source>
</evidence>
<dbReference type="Gene3D" id="3.30.70.1220">
    <property type="entry name" value="TFB5-like"/>
    <property type="match status" value="1"/>
</dbReference>
<dbReference type="InParanoid" id="A0A2K1QVL7"/>
<dbReference type="GO" id="GO:0005675">
    <property type="term" value="C:transcription factor TFIIH holo complex"/>
    <property type="evidence" value="ECO:0007669"/>
    <property type="project" value="TreeGrafter"/>
</dbReference>
<dbReference type="Proteomes" id="UP000243797">
    <property type="component" value="Unassembled WGS sequence"/>
</dbReference>
<keyword evidence="6 9" id="KW-0804">Transcription</keyword>
<comment type="subunit">
    <text evidence="9">Component of the 7-subunit TFIIH core complex.</text>
</comment>
<dbReference type="EMBL" id="NKHZ01000033">
    <property type="protein sequence ID" value="PNS19092.1"/>
    <property type="molecule type" value="Genomic_DNA"/>
</dbReference>
<dbReference type="OrthoDB" id="354at2759"/>
<keyword evidence="7 9" id="KW-0234">DNA repair</keyword>
<gene>
    <name evidence="10" type="ORF">CAC42_1828</name>
</gene>